<dbReference type="eggNOG" id="COG2203">
    <property type="taxonomic scope" value="Bacteria"/>
</dbReference>
<feature type="domain" description="GAF" evidence="1">
    <location>
        <begin position="166"/>
        <end position="324"/>
    </location>
</feature>
<name>A0A1U9YYI3_9HYPH</name>
<dbReference type="Gene3D" id="3.30.450.40">
    <property type="match status" value="1"/>
</dbReference>
<protein>
    <submittedName>
        <fullName evidence="2">Signal transduction protein containing GAF and PtsI domain</fullName>
    </submittedName>
</protein>
<dbReference type="SUPFAM" id="SSF50475">
    <property type="entry name" value="FMN-binding split barrel"/>
    <property type="match status" value="1"/>
</dbReference>
<dbReference type="AlphaFoldDB" id="A0A1U9YYI3"/>
<proteinExistence type="predicted"/>
<evidence type="ECO:0000313" key="3">
    <source>
        <dbReference type="Proteomes" id="UP000191135"/>
    </source>
</evidence>
<dbReference type="InterPro" id="IPR029016">
    <property type="entry name" value="GAF-like_dom_sf"/>
</dbReference>
<accession>A0A1U9YYI3</accession>
<dbReference type="InterPro" id="IPR011576">
    <property type="entry name" value="Pyridox_Oxase_N"/>
</dbReference>
<dbReference type="InterPro" id="IPR003018">
    <property type="entry name" value="GAF"/>
</dbReference>
<dbReference type="SUPFAM" id="SSF55781">
    <property type="entry name" value="GAF domain-like"/>
    <property type="match status" value="1"/>
</dbReference>
<dbReference type="InterPro" id="IPR012349">
    <property type="entry name" value="Split_barrel_FMN-bd"/>
</dbReference>
<dbReference type="Proteomes" id="UP000191135">
    <property type="component" value="Chromosome"/>
</dbReference>
<dbReference type="PANTHER" id="PTHR40660:SF1">
    <property type="entry name" value="5'-PHOSPHATE OXIDASE PUTATIVE DOMAIN-CONTAINING PROTEIN-RELATED"/>
    <property type="match status" value="1"/>
</dbReference>
<sequence>MLSVPLEAIRDSFEGIMPSVIATSDADGMPNISYLSQVHYVDSEHVGLSNQFFSKTAANVAVTGKATLVVLDGRIGVQHMLELVFVRSDRSGEIFDRLAAQFDVMAGLQETSHMLRLRAVDIYRVDACIAIDPVAPLALPPPLLQSRENHFWQTAVTTGELAALGDAETLLDVSLAVLEERFGFAHSMILIADLETNRLVTVASRGYPHFGFGAEIPIGDGIIGIAAERRQTVRIPDLRRSRRYVSAIASATAATYDEIPMPMIDEPQSQVAVPMIAGGRLIGVLFAESERSFDFSHNEEAALRVVAAQVAAGLVNFEVADGLGEAGPHAAASAAESGNESSFAFQFFPRDGGVFIDNEYVIRGVPGRLLHYFVRFYAQAGRTVFSNREIRRDKSLNLPDFKDNLETRLILLRRRLEERGGPVRLERPGRGQIRLAIDGKPEISIVNE</sequence>
<evidence type="ECO:0000313" key="2">
    <source>
        <dbReference type="EMBL" id="AQZ50506.1"/>
    </source>
</evidence>
<organism evidence="2 3">
    <name type="scientific">Martelella mediterranea DSM 17316</name>
    <dbReference type="NCBI Taxonomy" id="1122214"/>
    <lineage>
        <taxon>Bacteria</taxon>
        <taxon>Pseudomonadati</taxon>
        <taxon>Pseudomonadota</taxon>
        <taxon>Alphaproteobacteria</taxon>
        <taxon>Hyphomicrobiales</taxon>
        <taxon>Aurantimonadaceae</taxon>
        <taxon>Martelella</taxon>
    </lineage>
</organism>
<dbReference type="STRING" id="1122214.Mame_01135"/>
<reference evidence="2 3" key="1">
    <citation type="submission" date="2017-03" db="EMBL/GenBank/DDBJ databases">
        <title>Foreign affairs: Plasmid Transfer between Roseobacters and Rhizobia.</title>
        <authorList>
            <person name="Bartling P."/>
            <person name="Bunk B."/>
            <person name="Overmann J."/>
            <person name="Brinkmann H."/>
            <person name="Petersen J."/>
        </authorList>
    </citation>
    <scope>NUCLEOTIDE SEQUENCE [LARGE SCALE GENOMIC DNA]</scope>
    <source>
        <strain evidence="2 3">MACL11</strain>
    </source>
</reference>
<dbReference type="Gene3D" id="2.30.110.10">
    <property type="entry name" value="Electron Transport, Fmn-binding Protein, Chain A"/>
    <property type="match status" value="1"/>
</dbReference>
<dbReference type="SMART" id="SM00065">
    <property type="entry name" value="GAF"/>
    <property type="match status" value="1"/>
</dbReference>
<dbReference type="Pfam" id="PF01243">
    <property type="entry name" value="PNPOx_N"/>
    <property type="match status" value="1"/>
</dbReference>
<evidence type="ECO:0000259" key="1">
    <source>
        <dbReference type="SMART" id="SM00065"/>
    </source>
</evidence>
<dbReference type="KEGG" id="mmed:Mame_01135"/>
<dbReference type="PANTHER" id="PTHR40660">
    <property type="entry name" value="5'-PHOSPHATE OXIDASE PUTATIVE DOMAIN-CONTAINING PROTEIN-RELATED"/>
    <property type="match status" value="1"/>
</dbReference>
<keyword evidence="3" id="KW-1185">Reference proteome</keyword>
<gene>
    <name evidence="2" type="ORF">Mame_01135</name>
</gene>
<dbReference type="EMBL" id="CP020330">
    <property type="protein sequence ID" value="AQZ50506.1"/>
    <property type="molecule type" value="Genomic_DNA"/>
</dbReference>
<dbReference type="RefSeq" id="WP_018066094.1">
    <property type="nucleotide sequence ID" value="NZ_AQWH01000019.1"/>
</dbReference>
<dbReference type="Pfam" id="PF01590">
    <property type="entry name" value="GAF"/>
    <property type="match status" value="1"/>
</dbReference>
<dbReference type="OrthoDB" id="329702at2"/>